<dbReference type="SUPFAM" id="SSF88713">
    <property type="entry name" value="Glycoside hydrolase/deacetylase"/>
    <property type="match status" value="1"/>
</dbReference>
<proteinExistence type="predicted"/>
<keyword evidence="2" id="KW-0732">Signal</keyword>
<dbReference type="PANTHER" id="PTHR34216">
    <property type="match status" value="1"/>
</dbReference>
<dbReference type="Gene3D" id="3.20.20.370">
    <property type="entry name" value="Glycoside hydrolase/deacetylase"/>
    <property type="match status" value="1"/>
</dbReference>
<dbReference type="STRING" id="1300342.I596_1137"/>
<evidence type="ECO:0000259" key="3">
    <source>
        <dbReference type="PROSITE" id="PS51677"/>
    </source>
</evidence>
<dbReference type="Proteomes" id="UP000076830">
    <property type="component" value="Chromosome"/>
</dbReference>
<gene>
    <name evidence="4" type="ORF">I596_1137</name>
</gene>
<dbReference type="Pfam" id="PF01522">
    <property type="entry name" value="Polysacc_deac_1"/>
    <property type="match status" value="1"/>
</dbReference>
<evidence type="ECO:0000256" key="1">
    <source>
        <dbReference type="ARBA" id="ARBA00004613"/>
    </source>
</evidence>
<dbReference type="KEGG" id="dko:I596_1137"/>
<protein>
    <submittedName>
        <fullName evidence="4">Polysaccharide deacetylase</fullName>
    </submittedName>
</protein>
<dbReference type="InterPro" id="IPR011330">
    <property type="entry name" value="Glyco_hydro/deAcase_b/a-brl"/>
</dbReference>
<sequence length="357" mass="39929">MEATSSRTSGSGKRQTLARWFHASGLLPGLQRLRGVLRRDLRILAYHRVVDVPDPACFGFDLAVVSASPDQFHRQMDLLRRRFNPVRFQDLIAALDGGPPLPRDPVIVTFDDGYDDNYHVAFPILRALGVPATFFVSTGHIDSGLPYAYDWLVHMVCFTPAERIVLAPLGLDRALPASLPERRAFAEALLDRLKAFDDAVQADLIATLESAWQMPRAPQRDCRPMTWPQLRQMQEAGMEIGSHGVHHRMLAKLPEAAMEEEVAASKQRLDRELPRPVDVLSYPVGGPDAYDARVIAAVARHGYRIACSYVSGTNPLAAPPRHALRRLPVEREMQAPWFSAMVTWPEVFGYPSRLRLG</sequence>
<dbReference type="InterPro" id="IPR051398">
    <property type="entry name" value="Polysacch_Deacetylase"/>
</dbReference>
<dbReference type="RefSeq" id="WP_067651482.1">
    <property type="nucleotide sequence ID" value="NZ_CP015249.1"/>
</dbReference>
<evidence type="ECO:0000313" key="5">
    <source>
        <dbReference type="Proteomes" id="UP000076830"/>
    </source>
</evidence>
<dbReference type="AlphaFoldDB" id="A0A160DSB5"/>
<dbReference type="OrthoDB" id="9814639at2"/>
<dbReference type="PROSITE" id="PS51677">
    <property type="entry name" value="NODB"/>
    <property type="match status" value="1"/>
</dbReference>
<dbReference type="GO" id="GO:0005975">
    <property type="term" value="P:carbohydrate metabolic process"/>
    <property type="evidence" value="ECO:0007669"/>
    <property type="project" value="InterPro"/>
</dbReference>
<name>A0A160DSB5_9GAMM</name>
<comment type="subcellular location">
    <subcellularLocation>
        <location evidence="1">Secreted</location>
    </subcellularLocation>
</comment>
<dbReference type="PANTHER" id="PTHR34216:SF3">
    <property type="entry name" value="POLY-BETA-1,6-N-ACETYL-D-GLUCOSAMINE N-DEACETYLASE"/>
    <property type="match status" value="1"/>
</dbReference>
<evidence type="ECO:0000313" key="4">
    <source>
        <dbReference type="EMBL" id="ANB17167.1"/>
    </source>
</evidence>
<dbReference type="GO" id="GO:0005576">
    <property type="term" value="C:extracellular region"/>
    <property type="evidence" value="ECO:0007669"/>
    <property type="project" value="UniProtKB-SubCell"/>
</dbReference>
<dbReference type="CDD" id="cd10918">
    <property type="entry name" value="CE4_NodB_like_5s_6s"/>
    <property type="match status" value="1"/>
</dbReference>
<keyword evidence="5" id="KW-1185">Reference proteome</keyword>
<accession>A0A160DSB5</accession>
<dbReference type="EMBL" id="CP015249">
    <property type="protein sequence ID" value="ANB17167.1"/>
    <property type="molecule type" value="Genomic_DNA"/>
</dbReference>
<organism evidence="4 5">
    <name type="scientific">Dokdonella koreensis DS-123</name>
    <dbReference type="NCBI Taxonomy" id="1300342"/>
    <lineage>
        <taxon>Bacteria</taxon>
        <taxon>Pseudomonadati</taxon>
        <taxon>Pseudomonadota</taxon>
        <taxon>Gammaproteobacteria</taxon>
        <taxon>Lysobacterales</taxon>
        <taxon>Rhodanobacteraceae</taxon>
        <taxon>Dokdonella</taxon>
    </lineage>
</organism>
<feature type="domain" description="NodB homology" evidence="3">
    <location>
        <begin position="104"/>
        <end position="357"/>
    </location>
</feature>
<reference evidence="4 5" key="1">
    <citation type="submission" date="2016-04" db="EMBL/GenBank/DDBJ databases">
        <title>Complete genome sequence of Dokdonella koreensis DS-123T.</title>
        <authorList>
            <person name="Kim J.F."/>
            <person name="Lee H."/>
            <person name="Kwak M.-J."/>
        </authorList>
    </citation>
    <scope>NUCLEOTIDE SEQUENCE [LARGE SCALE GENOMIC DNA]</scope>
    <source>
        <strain evidence="4 5">DS-123</strain>
    </source>
</reference>
<evidence type="ECO:0000256" key="2">
    <source>
        <dbReference type="ARBA" id="ARBA00022729"/>
    </source>
</evidence>
<dbReference type="InterPro" id="IPR002509">
    <property type="entry name" value="NODB_dom"/>
</dbReference>
<dbReference type="GO" id="GO:0016810">
    <property type="term" value="F:hydrolase activity, acting on carbon-nitrogen (but not peptide) bonds"/>
    <property type="evidence" value="ECO:0007669"/>
    <property type="project" value="InterPro"/>
</dbReference>